<dbReference type="GO" id="GO:0005886">
    <property type="term" value="C:plasma membrane"/>
    <property type="evidence" value="ECO:0007669"/>
    <property type="project" value="UniProtKB-SubCell"/>
</dbReference>
<dbReference type="Proteomes" id="UP000053095">
    <property type="component" value="Unassembled WGS sequence"/>
</dbReference>
<evidence type="ECO:0000256" key="2">
    <source>
        <dbReference type="SAM" id="Phobius"/>
    </source>
</evidence>
<evidence type="ECO:0000313" key="4">
    <source>
        <dbReference type="Proteomes" id="UP000053095"/>
    </source>
</evidence>
<organism evidence="3 4">
    <name type="scientific">Talaromyces pinophilus</name>
    <name type="common">Penicillium pinophilum</name>
    <dbReference type="NCBI Taxonomy" id="128442"/>
    <lineage>
        <taxon>Eukaryota</taxon>
        <taxon>Fungi</taxon>
        <taxon>Dikarya</taxon>
        <taxon>Ascomycota</taxon>
        <taxon>Pezizomycotina</taxon>
        <taxon>Eurotiomycetes</taxon>
        <taxon>Eurotiomycetidae</taxon>
        <taxon>Eurotiales</taxon>
        <taxon>Trichocomaceae</taxon>
        <taxon>Talaromyces</taxon>
        <taxon>Talaromyces sect. Talaromyces</taxon>
    </lineage>
</organism>
<keyword evidence="2" id="KW-0812">Transmembrane</keyword>
<dbReference type="GO" id="GO:0015087">
    <property type="term" value="F:cobalt ion transmembrane transporter activity"/>
    <property type="evidence" value="ECO:0007669"/>
    <property type="project" value="TreeGrafter"/>
</dbReference>
<reference evidence="4" key="1">
    <citation type="journal article" date="2015" name="Genome Announc.">
        <title>Draft genome sequence of Talaromyces cellulolyticus strain Y-94, a source of lignocellulosic biomass-degrading enzymes.</title>
        <authorList>
            <person name="Fujii T."/>
            <person name="Koike H."/>
            <person name="Sawayama S."/>
            <person name="Yano S."/>
            <person name="Inoue H."/>
        </authorList>
    </citation>
    <scope>NUCLEOTIDE SEQUENCE [LARGE SCALE GENOMIC DNA]</scope>
    <source>
        <strain evidence="4">Y-94</strain>
    </source>
</reference>
<evidence type="ECO:0008006" key="5">
    <source>
        <dbReference type="Google" id="ProtNLM"/>
    </source>
</evidence>
<dbReference type="EMBL" id="DF933838">
    <property type="protein sequence ID" value="GAM41492.1"/>
    <property type="molecule type" value="Genomic_DNA"/>
</dbReference>
<keyword evidence="2" id="KW-0472">Membrane</keyword>
<evidence type="ECO:0000256" key="1">
    <source>
        <dbReference type="ARBA" id="ARBA00004651"/>
    </source>
</evidence>
<dbReference type="AlphaFoldDB" id="A0A6V8HIG1"/>
<name>A0A6V8HIG1_TALPI</name>
<dbReference type="PANTHER" id="PTHR46494">
    <property type="entry name" value="CORA FAMILY METAL ION TRANSPORTER (EUROFUNG)"/>
    <property type="match status" value="1"/>
</dbReference>
<comment type="subcellular location">
    <subcellularLocation>
        <location evidence="1">Cell membrane</location>
        <topology evidence="1">Multi-pass membrane protein</topology>
    </subcellularLocation>
</comment>
<dbReference type="GO" id="GO:0000287">
    <property type="term" value="F:magnesium ion binding"/>
    <property type="evidence" value="ECO:0007669"/>
    <property type="project" value="TreeGrafter"/>
</dbReference>
<dbReference type="GO" id="GO:0015095">
    <property type="term" value="F:magnesium ion transmembrane transporter activity"/>
    <property type="evidence" value="ECO:0007669"/>
    <property type="project" value="TreeGrafter"/>
</dbReference>
<feature type="transmembrane region" description="Helical" evidence="2">
    <location>
        <begin position="532"/>
        <end position="554"/>
    </location>
</feature>
<proteinExistence type="predicted"/>
<dbReference type="InterPro" id="IPR045861">
    <property type="entry name" value="CorA_cytoplasmic_dom"/>
</dbReference>
<comment type="caution">
    <text evidence="3">The sequence shown here is derived from an EMBL/GenBank/DDBJ whole genome shotgun (WGS) entry which is preliminary data.</text>
</comment>
<protein>
    <recommendedName>
        <fullName evidence="5">ADP-ribosylation factor</fullName>
    </recommendedName>
</protein>
<keyword evidence="2" id="KW-1133">Transmembrane helix</keyword>
<feature type="transmembrane region" description="Helical" evidence="2">
    <location>
        <begin position="493"/>
        <end position="512"/>
    </location>
</feature>
<dbReference type="GO" id="GO:0050897">
    <property type="term" value="F:cobalt ion binding"/>
    <property type="evidence" value="ECO:0007669"/>
    <property type="project" value="TreeGrafter"/>
</dbReference>
<keyword evidence="4" id="KW-1185">Reference proteome</keyword>
<gene>
    <name evidence="3" type="ORF">TCE0_042f14654</name>
</gene>
<dbReference type="SUPFAM" id="SSF143865">
    <property type="entry name" value="CorA soluble domain-like"/>
    <property type="match status" value="1"/>
</dbReference>
<evidence type="ECO:0000313" key="3">
    <source>
        <dbReference type="EMBL" id="GAM41492.1"/>
    </source>
</evidence>
<sequence>MSAHQTAADYYKSLSSQPALAEKFSDIDDAHNFRQCQQKLLNRNTRNFVLDFGDQDAWCGFDLEKEEFVSLMKDQRPKMFGTRWIHLWAPETQKESVKALANQYGLSYRLVKMMRTDPVMQMETAVAEPNILEMSVTSNKSEEKAQQNVSSGDLEGAYHLDQLDPVAASAEVSSLGYLSFANIINQIWHFCSVDYGPKYTCIGYNSLYTAKINGKILENGKGLPEGKRLWCWIILCDDGTVISMQENPYPGPYMPSIEEEQVLIAATRRNVVSILSGASKQHPLVSDNESLVSVRVRHFSSEPDEASIKQEDGPGLILYYMFDDWVSSYRLVARREHKYGALLDELRQNMLTKPNVDLVDDLHWLGRRLAILKHLYQSYELVITRILQRQRLLRDEAAQIRRETPRNTNVSNDPEYPDPAHMSFSLADVSRPYDFTAGVRLTSAAVGRFERLADRIRLYCLSEIETCLTEKETLTFMNFNLIALKDSQAVEKLTRITILLAKATIMFLPVSLMSQYFSIQIPDIGDPLSLRAYWISFAVLMVLSISILTLFGYASDTVEGKTIYRSVTRTLFSSSKQKSMELMSQRRVRR</sequence>
<dbReference type="PANTHER" id="PTHR46494:SF1">
    <property type="entry name" value="CORA FAMILY METAL ION TRANSPORTER (EUROFUNG)"/>
    <property type="match status" value="1"/>
</dbReference>
<accession>A0A6V8HIG1</accession>